<organism evidence="1 2">
    <name type="scientific">Araneus ventricosus</name>
    <name type="common">Orbweaver spider</name>
    <name type="synonym">Epeira ventricosa</name>
    <dbReference type="NCBI Taxonomy" id="182803"/>
    <lineage>
        <taxon>Eukaryota</taxon>
        <taxon>Metazoa</taxon>
        <taxon>Ecdysozoa</taxon>
        <taxon>Arthropoda</taxon>
        <taxon>Chelicerata</taxon>
        <taxon>Arachnida</taxon>
        <taxon>Araneae</taxon>
        <taxon>Araneomorphae</taxon>
        <taxon>Entelegynae</taxon>
        <taxon>Araneoidea</taxon>
        <taxon>Araneidae</taxon>
        <taxon>Araneus</taxon>
    </lineage>
</organism>
<dbReference type="Proteomes" id="UP000499080">
    <property type="component" value="Unassembled WGS sequence"/>
</dbReference>
<evidence type="ECO:0000313" key="1">
    <source>
        <dbReference type="EMBL" id="GBM67213.1"/>
    </source>
</evidence>
<name>A0A4Y2HPY7_ARAVE</name>
<proteinExistence type="predicted"/>
<evidence type="ECO:0000313" key="2">
    <source>
        <dbReference type="Proteomes" id="UP000499080"/>
    </source>
</evidence>
<comment type="caution">
    <text evidence="1">The sequence shown here is derived from an EMBL/GenBank/DDBJ whole genome shotgun (WGS) entry which is preliminary data.</text>
</comment>
<accession>A0A4Y2HPY7</accession>
<dbReference type="EMBL" id="BGPR01002070">
    <property type="protein sequence ID" value="GBM67213.1"/>
    <property type="molecule type" value="Genomic_DNA"/>
</dbReference>
<gene>
    <name evidence="1" type="ORF">AVEN_267991_1</name>
</gene>
<sequence>MVIFLPEALTKTAYFLLHTKFPVLFFGMKKNLSTKRLDEKHFSGIDKLRYLWENSVIVVTRIGNTGKPEEKEKISLPICCTGKPVRENLDRPYTVGPNLLKG</sequence>
<keyword evidence="2" id="KW-1185">Reference proteome</keyword>
<dbReference type="AlphaFoldDB" id="A0A4Y2HPY7"/>
<reference evidence="1 2" key="1">
    <citation type="journal article" date="2019" name="Sci. Rep.">
        <title>Orb-weaving spider Araneus ventricosus genome elucidates the spidroin gene catalogue.</title>
        <authorList>
            <person name="Kono N."/>
            <person name="Nakamura H."/>
            <person name="Ohtoshi R."/>
            <person name="Moran D.A.P."/>
            <person name="Shinohara A."/>
            <person name="Yoshida Y."/>
            <person name="Fujiwara M."/>
            <person name="Mori M."/>
            <person name="Tomita M."/>
            <person name="Arakawa K."/>
        </authorList>
    </citation>
    <scope>NUCLEOTIDE SEQUENCE [LARGE SCALE GENOMIC DNA]</scope>
</reference>
<protein>
    <submittedName>
        <fullName evidence="1">Uncharacterized protein</fullName>
    </submittedName>
</protein>